<dbReference type="SUPFAM" id="SSF56112">
    <property type="entry name" value="Protein kinase-like (PK-like)"/>
    <property type="match status" value="1"/>
</dbReference>
<reference evidence="2" key="1">
    <citation type="submission" date="2022-11" db="UniProtKB">
        <authorList>
            <consortium name="WormBaseParasite"/>
        </authorList>
    </citation>
    <scope>IDENTIFICATION</scope>
</reference>
<sequence length="95" mass="10970">MSSPVGLVSYTQDYFWTERGADMVHKGRHRETGEFVAVKTCEMHDDVAHQREIALLRSLDSPYIVKYLASQQVNECYLIPHFFHERLILSPSSTV</sequence>
<dbReference type="Proteomes" id="UP000887564">
    <property type="component" value="Unplaced"/>
</dbReference>
<proteinExistence type="predicted"/>
<keyword evidence="1" id="KW-1185">Reference proteome</keyword>
<organism evidence="1 2">
    <name type="scientific">Parascaris equorum</name>
    <name type="common">Equine roundworm</name>
    <dbReference type="NCBI Taxonomy" id="6256"/>
    <lineage>
        <taxon>Eukaryota</taxon>
        <taxon>Metazoa</taxon>
        <taxon>Ecdysozoa</taxon>
        <taxon>Nematoda</taxon>
        <taxon>Chromadorea</taxon>
        <taxon>Rhabditida</taxon>
        <taxon>Spirurina</taxon>
        <taxon>Ascaridomorpha</taxon>
        <taxon>Ascaridoidea</taxon>
        <taxon>Ascarididae</taxon>
        <taxon>Parascaris</taxon>
    </lineage>
</organism>
<evidence type="ECO:0000313" key="1">
    <source>
        <dbReference type="Proteomes" id="UP000887564"/>
    </source>
</evidence>
<name>A0A914RHI1_PAREQ</name>
<dbReference type="AlphaFoldDB" id="A0A914RHI1"/>
<dbReference type="InterPro" id="IPR011009">
    <property type="entry name" value="Kinase-like_dom_sf"/>
</dbReference>
<dbReference type="WBParaSite" id="PEQ_0000578001-mRNA-1">
    <property type="protein sequence ID" value="PEQ_0000578001-mRNA-1"/>
    <property type="gene ID" value="PEQ_0000578001"/>
</dbReference>
<accession>A0A914RHI1</accession>
<protein>
    <submittedName>
        <fullName evidence="2">Protein kinase domain-containing protein</fullName>
    </submittedName>
</protein>
<dbReference type="Gene3D" id="3.30.200.20">
    <property type="entry name" value="Phosphorylase Kinase, domain 1"/>
    <property type="match status" value="1"/>
</dbReference>
<evidence type="ECO:0000313" key="2">
    <source>
        <dbReference type="WBParaSite" id="PEQ_0000578001-mRNA-1"/>
    </source>
</evidence>